<evidence type="ECO:0008006" key="3">
    <source>
        <dbReference type="Google" id="ProtNLM"/>
    </source>
</evidence>
<protein>
    <recommendedName>
        <fullName evidence="3">NigD-like protein</fullName>
    </recommendedName>
</protein>
<organism evidence="1 2">
    <name type="scientific">Porphyromonas miyakawae</name>
    <dbReference type="NCBI Taxonomy" id="3137470"/>
    <lineage>
        <taxon>Bacteria</taxon>
        <taxon>Pseudomonadati</taxon>
        <taxon>Bacteroidota</taxon>
        <taxon>Bacteroidia</taxon>
        <taxon>Bacteroidales</taxon>
        <taxon>Porphyromonadaceae</taxon>
        <taxon>Porphyromonas</taxon>
    </lineage>
</organism>
<dbReference type="Proteomes" id="UP001628220">
    <property type="component" value="Unassembled WGS sequence"/>
</dbReference>
<accession>A0ABQ0E0C0</accession>
<reference evidence="1 2" key="1">
    <citation type="journal article" date="2025" name="Int. J. Syst. Evol. Microbiol.">
        <title>Desulfovibrio falkowii sp. nov., Porphyromonas miyakawae sp. nov., Mediterraneibacter flintii sp. nov. and Owariibacterium komagatae gen. nov., sp. nov., isolated from human faeces.</title>
        <authorList>
            <person name="Hamaguchi T."/>
            <person name="Ohara M."/>
            <person name="Hisatomi A."/>
            <person name="Sekiguchi K."/>
            <person name="Takeda J.I."/>
            <person name="Ueyama J."/>
            <person name="Ito M."/>
            <person name="Nishiwaki H."/>
            <person name="Ogi T."/>
            <person name="Hirayama M."/>
            <person name="Ohkuma M."/>
            <person name="Sakamoto M."/>
            <person name="Ohno K."/>
        </authorList>
    </citation>
    <scope>NUCLEOTIDE SEQUENCE [LARGE SCALE GENOMIC DNA]</scope>
    <source>
        <strain evidence="1 2">13CB11C</strain>
    </source>
</reference>
<evidence type="ECO:0000313" key="1">
    <source>
        <dbReference type="EMBL" id="GAB1251097.1"/>
    </source>
</evidence>
<gene>
    <name evidence="1" type="ORF">Tsumi_02010</name>
</gene>
<proteinExistence type="predicted"/>
<keyword evidence="2" id="KW-1185">Reference proteome</keyword>
<evidence type="ECO:0000313" key="2">
    <source>
        <dbReference type="Proteomes" id="UP001628220"/>
    </source>
</evidence>
<sequence>MKKNHYIYQGPLYSMKKIILCVVTVVVVVLSLFGCRRHPELPVYKHYLTDLVRVDTIVMKPATPKNEESVAQCAGVEQALPILYARLCEKKRKPGGPGGFSYIGIREDILIRNPDPERIAYIISIGDNHYYDRSNDPYWREAGIWYPITSFSVKCNKDLNEHFKAGDELNSIILLRFTDNYTYIKKRYRGGNNPPSKTLFANDNERLQRTLVPGEMFDIYLTEIPTDAAGEEVEFSIEVSFTNGNVVRQKTTLQVPLNFI</sequence>
<comment type="caution">
    <text evidence="1">The sequence shown here is derived from an EMBL/GenBank/DDBJ whole genome shotgun (WGS) entry which is preliminary data.</text>
</comment>
<name>A0ABQ0E0C0_9PORP</name>
<dbReference type="EMBL" id="BAAFSF010000001">
    <property type="protein sequence ID" value="GAB1251097.1"/>
    <property type="molecule type" value="Genomic_DNA"/>
</dbReference>
<dbReference type="PROSITE" id="PS51257">
    <property type="entry name" value="PROKAR_LIPOPROTEIN"/>
    <property type="match status" value="1"/>
</dbReference>